<dbReference type="Pfam" id="PF00171">
    <property type="entry name" value="Aldedh"/>
    <property type="match status" value="1"/>
</dbReference>
<evidence type="ECO:0000256" key="4">
    <source>
        <dbReference type="ARBA" id="ARBA00022857"/>
    </source>
</evidence>
<feature type="domain" description="Aldehyde dehydrogenase" evidence="8">
    <location>
        <begin position="3"/>
        <end position="284"/>
    </location>
</feature>
<dbReference type="PANTHER" id="PTHR11063">
    <property type="entry name" value="GLUTAMATE SEMIALDEHYDE DEHYDROGENASE"/>
    <property type="match status" value="1"/>
</dbReference>
<evidence type="ECO:0000256" key="1">
    <source>
        <dbReference type="ARBA" id="ARBA00004985"/>
    </source>
</evidence>
<accession>A0ABS7DF77</accession>
<dbReference type="NCBIfam" id="NF001221">
    <property type="entry name" value="PRK00197.1"/>
    <property type="match status" value="1"/>
</dbReference>
<dbReference type="InterPro" id="IPR016162">
    <property type="entry name" value="Ald_DH_N"/>
</dbReference>
<gene>
    <name evidence="7" type="primary">proA</name>
    <name evidence="9" type="ORF">J5V48_03085</name>
</gene>
<keyword evidence="3 7" id="KW-0641">Proline biosynthesis</keyword>
<dbReference type="RefSeq" id="WP_219937003.1">
    <property type="nucleotide sequence ID" value="NZ_JAGFNY010000006.1"/>
</dbReference>
<keyword evidence="4 7" id="KW-0521">NADP</keyword>
<evidence type="ECO:0000256" key="2">
    <source>
        <dbReference type="ARBA" id="ARBA00022605"/>
    </source>
</evidence>
<dbReference type="EMBL" id="JAGFNY010000006">
    <property type="protein sequence ID" value="MBW7569873.1"/>
    <property type="molecule type" value="Genomic_DNA"/>
</dbReference>
<dbReference type="Gene3D" id="3.40.309.10">
    <property type="entry name" value="Aldehyde Dehydrogenase, Chain A, domain 2"/>
    <property type="match status" value="1"/>
</dbReference>
<comment type="similarity">
    <text evidence="7">Belongs to the gamma-glutamyl phosphate reductase family.</text>
</comment>
<evidence type="ECO:0000256" key="6">
    <source>
        <dbReference type="ARBA" id="ARBA00049024"/>
    </source>
</evidence>
<dbReference type="NCBIfam" id="TIGR00407">
    <property type="entry name" value="proA"/>
    <property type="match status" value="1"/>
</dbReference>
<dbReference type="InterPro" id="IPR012134">
    <property type="entry name" value="Glu-5-SA_DH"/>
</dbReference>
<dbReference type="PANTHER" id="PTHR11063:SF8">
    <property type="entry name" value="DELTA-1-PYRROLINE-5-CARBOXYLATE SYNTHASE"/>
    <property type="match status" value="1"/>
</dbReference>
<dbReference type="InterPro" id="IPR016163">
    <property type="entry name" value="Ald_DH_C"/>
</dbReference>
<dbReference type="HAMAP" id="MF_00412">
    <property type="entry name" value="ProA"/>
    <property type="match status" value="1"/>
</dbReference>
<name>A0ABS7DF77_9GAMM</name>
<dbReference type="InterPro" id="IPR016161">
    <property type="entry name" value="Ald_DH/histidinol_DH"/>
</dbReference>
<keyword evidence="7" id="KW-0963">Cytoplasm</keyword>
<organism evidence="9 10">
    <name type="scientific">Succinivibrio faecicola</name>
    <dbReference type="NCBI Taxonomy" id="2820300"/>
    <lineage>
        <taxon>Bacteria</taxon>
        <taxon>Pseudomonadati</taxon>
        <taxon>Pseudomonadota</taxon>
        <taxon>Gammaproteobacteria</taxon>
        <taxon>Aeromonadales</taxon>
        <taxon>Succinivibrionaceae</taxon>
        <taxon>Succinivibrio</taxon>
    </lineage>
</organism>
<comment type="subcellular location">
    <subcellularLocation>
        <location evidence="7">Cytoplasm</location>
    </subcellularLocation>
</comment>
<comment type="caution">
    <text evidence="9">The sequence shown here is derived from an EMBL/GenBank/DDBJ whole genome shotgun (WGS) entry which is preliminary data.</text>
</comment>
<reference evidence="9 10" key="1">
    <citation type="submission" date="2021-03" db="EMBL/GenBank/DDBJ databases">
        <title>Succinivibrio sp. nov. isolated from feces of cow.</title>
        <authorList>
            <person name="Choi J.-Y."/>
        </authorList>
    </citation>
    <scope>NUCLEOTIDE SEQUENCE [LARGE SCALE GENOMIC DNA]</scope>
    <source>
        <strain evidence="9 10">AGMB01872</strain>
    </source>
</reference>
<comment type="pathway">
    <text evidence="1 7">Amino-acid biosynthesis; L-proline biosynthesis; L-glutamate 5-semialdehyde from L-glutamate: step 2/2.</text>
</comment>
<evidence type="ECO:0000256" key="3">
    <source>
        <dbReference type="ARBA" id="ARBA00022650"/>
    </source>
</evidence>
<evidence type="ECO:0000313" key="10">
    <source>
        <dbReference type="Proteomes" id="UP000731465"/>
    </source>
</evidence>
<dbReference type="CDD" id="cd07079">
    <property type="entry name" value="ALDH_F18-19_ProA-GPR"/>
    <property type="match status" value="1"/>
</dbReference>
<keyword evidence="10" id="KW-1185">Reference proteome</keyword>
<sequence>MFDIVKVAKDAKKASYSYGLLDTNTKNAALLAVAKSLRENEDKIFSVNAVDVENAKKAGYSEALVDRLTITKARFEEMVCGVEKVVKLSDPVGRIYDGRTVESGLQIVKKSVPFGVIGVIFESRPNVTVDIAALCIKSGNACILRGGKECLATNVLLHSIIIKALESARLDPNGVSLISDTDREIVSKMLKLSDYIDLIIPRGGVALQRMCQENSSIPVIIGGFGISHIFVDSSADLLKSADIVFNAKTQKPSACNSLDTLLVHKDVAEQFIPLVSQKLKEKKVTLVTHNGADRYLGEYPYRQEGDDESFFEEFLSLKMNITIVNDIYEVIEHMRAHNAQHSDAILTDSASNAKLFASAAPSACVYVNASTRFSDGGQFGLGAEVAISTQKMHARGPMALEELTTYQYVCQGDYLTRK</sequence>
<proteinExistence type="inferred from homology"/>
<keyword evidence="5 7" id="KW-0560">Oxidoreductase</keyword>
<dbReference type="Proteomes" id="UP000731465">
    <property type="component" value="Unassembled WGS sequence"/>
</dbReference>
<evidence type="ECO:0000313" key="9">
    <source>
        <dbReference type="EMBL" id="MBW7569873.1"/>
    </source>
</evidence>
<evidence type="ECO:0000256" key="7">
    <source>
        <dbReference type="HAMAP-Rule" id="MF_00412"/>
    </source>
</evidence>
<dbReference type="EC" id="1.2.1.41" evidence="7"/>
<dbReference type="InterPro" id="IPR000965">
    <property type="entry name" value="GPR_dom"/>
</dbReference>
<dbReference type="InterPro" id="IPR015590">
    <property type="entry name" value="Aldehyde_DH_dom"/>
</dbReference>
<comment type="catalytic activity">
    <reaction evidence="6 7">
        <text>L-glutamate 5-semialdehyde + phosphate + NADP(+) = L-glutamyl 5-phosphate + NADPH + H(+)</text>
        <dbReference type="Rhea" id="RHEA:19541"/>
        <dbReference type="ChEBI" id="CHEBI:15378"/>
        <dbReference type="ChEBI" id="CHEBI:43474"/>
        <dbReference type="ChEBI" id="CHEBI:57783"/>
        <dbReference type="ChEBI" id="CHEBI:58066"/>
        <dbReference type="ChEBI" id="CHEBI:58274"/>
        <dbReference type="ChEBI" id="CHEBI:58349"/>
        <dbReference type="EC" id="1.2.1.41"/>
    </reaction>
</comment>
<evidence type="ECO:0000256" key="5">
    <source>
        <dbReference type="ARBA" id="ARBA00023002"/>
    </source>
</evidence>
<evidence type="ECO:0000259" key="8">
    <source>
        <dbReference type="Pfam" id="PF00171"/>
    </source>
</evidence>
<dbReference type="SUPFAM" id="SSF53720">
    <property type="entry name" value="ALDH-like"/>
    <property type="match status" value="1"/>
</dbReference>
<dbReference type="PIRSF" id="PIRSF000151">
    <property type="entry name" value="GPR"/>
    <property type="match status" value="1"/>
</dbReference>
<protein>
    <recommendedName>
        <fullName evidence="7">Gamma-glutamyl phosphate reductase</fullName>
        <shortName evidence="7">GPR</shortName>
        <ecNumber evidence="7">1.2.1.41</ecNumber>
    </recommendedName>
    <alternativeName>
        <fullName evidence="7">Glutamate-5-semialdehyde dehydrogenase</fullName>
    </alternativeName>
    <alternativeName>
        <fullName evidence="7">Glutamyl-gamma-semialdehyde dehydrogenase</fullName>
        <shortName evidence="7">GSA dehydrogenase</shortName>
    </alternativeName>
</protein>
<keyword evidence="2 7" id="KW-0028">Amino-acid biosynthesis</keyword>
<comment type="function">
    <text evidence="7">Catalyzes the NADPH-dependent reduction of L-glutamate 5-phosphate into L-glutamate 5-semialdehyde and phosphate. The product spontaneously undergoes cyclization to form 1-pyrroline-5-carboxylate.</text>
</comment>
<dbReference type="Gene3D" id="3.40.605.10">
    <property type="entry name" value="Aldehyde Dehydrogenase, Chain A, domain 1"/>
    <property type="match status" value="1"/>
</dbReference>
<dbReference type="GO" id="GO:0004350">
    <property type="term" value="F:glutamate-5-semialdehyde dehydrogenase activity"/>
    <property type="evidence" value="ECO:0007669"/>
    <property type="project" value="UniProtKB-EC"/>
</dbReference>